<dbReference type="EMBL" id="JARBHB010000001">
    <property type="protein sequence ID" value="KAJ8896287.1"/>
    <property type="molecule type" value="Genomic_DNA"/>
</dbReference>
<comment type="caution">
    <text evidence="2">The sequence shown here is derived from an EMBL/GenBank/DDBJ whole genome shotgun (WGS) entry which is preliminary data.</text>
</comment>
<proteinExistence type="predicted"/>
<sequence length="551" mass="60836">MLIAFADNALLQRIMSLYSCRAALCVGVDHTGDLVNRVGRVFIFISFPAGLELRRTLTLLRLFTSRPANSFYFPVTAPSWSVPRFSSTLPFLRLFSVHRASVSSDYSTLDICLGPLVTVRCARRESLPLGRAGWGTGDVTTTAPPHTKKKWRGKGGWSSVELFVFHSKSLVVRCVMHVEALIGPFIFPGRLTGVVYLQFLQEELPLLLEDIPSRRHYTIPDSVKLVQGNSIACEHSSSLYAILSQPIDNKEPHIHTRTGLQGLQQSNVISCRRTTLVEKMQRPMTTSRVISTPSVQLYNYDDSSAAYLSSLELKTSYVAGKGCMGLVLTIPEERRMISGGGHMISFTIVEQIVEQDELESTAISALGQSYGTTSERPGSKKGDSLQRFAMAAVIRVSVASVMAFLALYGQISYQANHIAVSLCTALPVATTLNELVKNLNGRLHLDYASWLDYSPPILANRARFPAGSLPNFRMCESYRWSAVFIGDLLFPPPPFPSAAAPFSPHFTCIGSKDLDVTSDSEFETKLVEHTSSWHEDQQTTGTPPHQYFSIG</sequence>
<reference evidence="2 3" key="1">
    <citation type="submission" date="2023-02" db="EMBL/GenBank/DDBJ databases">
        <title>LHISI_Scaffold_Assembly.</title>
        <authorList>
            <person name="Stuart O.P."/>
            <person name="Cleave R."/>
            <person name="Magrath M.J.L."/>
            <person name="Mikheyev A.S."/>
        </authorList>
    </citation>
    <scope>NUCLEOTIDE SEQUENCE [LARGE SCALE GENOMIC DNA]</scope>
    <source>
        <strain evidence="2">Daus_M_001</strain>
        <tissue evidence="2">Leg muscle</tissue>
    </source>
</reference>
<name>A0ABQ9IIL2_9NEOP</name>
<accession>A0ABQ9IIL2</accession>
<organism evidence="2 3">
    <name type="scientific">Dryococelus australis</name>
    <dbReference type="NCBI Taxonomy" id="614101"/>
    <lineage>
        <taxon>Eukaryota</taxon>
        <taxon>Metazoa</taxon>
        <taxon>Ecdysozoa</taxon>
        <taxon>Arthropoda</taxon>
        <taxon>Hexapoda</taxon>
        <taxon>Insecta</taxon>
        <taxon>Pterygota</taxon>
        <taxon>Neoptera</taxon>
        <taxon>Polyneoptera</taxon>
        <taxon>Phasmatodea</taxon>
        <taxon>Verophasmatodea</taxon>
        <taxon>Anareolatae</taxon>
        <taxon>Phasmatidae</taxon>
        <taxon>Eurycanthinae</taxon>
        <taxon>Dryococelus</taxon>
    </lineage>
</organism>
<evidence type="ECO:0000256" key="1">
    <source>
        <dbReference type="SAM" id="MobiDB-lite"/>
    </source>
</evidence>
<feature type="region of interest" description="Disordered" evidence="1">
    <location>
        <begin position="530"/>
        <end position="551"/>
    </location>
</feature>
<keyword evidence="3" id="KW-1185">Reference proteome</keyword>
<evidence type="ECO:0000313" key="2">
    <source>
        <dbReference type="EMBL" id="KAJ8896287.1"/>
    </source>
</evidence>
<gene>
    <name evidence="2" type="ORF">PR048_001631</name>
</gene>
<protein>
    <submittedName>
        <fullName evidence="2">Uncharacterized protein</fullName>
    </submittedName>
</protein>
<evidence type="ECO:0000313" key="3">
    <source>
        <dbReference type="Proteomes" id="UP001159363"/>
    </source>
</evidence>
<dbReference type="Proteomes" id="UP001159363">
    <property type="component" value="Chromosome 1"/>
</dbReference>